<dbReference type="GO" id="GO:0005615">
    <property type="term" value="C:extracellular space"/>
    <property type="evidence" value="ECO:0007669"/>
    <property type="project" value="InterPro"/>
</dbReference>
<gene>
    <name evidence="5" type="primary">LOC109674593</name>
</gene>
<dbReference type="PRINTS" id="PR01360">
    <property type="entry name" value="INTRLEUKIN1X"/>
</dbReference>
<dbReference type="PRINTS" id="PR00264">
    <property type="entry name" value="INTERLEUKIN1"/>
</dbReference>
<dbReference type="InterPro" id="IPR000975">
    <property type="entry name" value="IL-1_fam"/>
</dbReference>
<name>A0A8B7TP34_CASCN</name>
<dbReference type="Pfam" id="PF00340">
    <property type="entry name" value="IL1"/>
    <property type="match status" value="1"/>
</dbReference>
<organism evidence="5">
    <name type="scientific">Castor canadensis</name>
    <name type="common">American beaver</name>
    <dbReference type="NCBI Taxonomy" id="51338"/>
    <lineage>
        <taxon>Eukaryota</taxon>
        <taxon>Metazoa</taxon>
        <taxon>Chordata</taxon>
        <taxon>Craniata</taxon>
        <taxon>Vertebrata</taxon>
        <taxon>Euteleostomi</taxon>
        <taxon>Mammalia</taxon>
        <taxon>Eutheria</taxon>
        <taxon>Euarchontoglires</taxon>
        <taxon>Glires</taxon>
        <taxon>Rodentia</taxon>
        <taxon>Castorimorpha</taxon>
        <taxon>Castoridae</taxon>
        <taxon>Castor</taxon>
    </lineage>
</organism>
<proteinExistence type="inferred from homology"/>
<dbReference type="PANTHER" id="PTHR10078">
    <property type="entry name" value="INTERLEUKIN-1 FAMILY MEMBER"/>
    <property type="match status" value="1"/>
</dbReference>
<evidence type="ECO:0000256" key="4">
    <source>
        <dbReference type="RuleBase" id="RU003753"/>
    </source>
</evidence>
<dbReference type="SUPFAM" id="SSF50353">
    <property type="entry name" value="Cytokine"/>
    <property type="match status" value="1"/>
</dbReference>
<evidence type="ECO:0000256" key="2">
    <source>
        <dbReference type="ARBA" id="ARBA00010448"/>
    </source>
</evidence>
<dbReference type="GO" id="GO:0019221">
    <property type="term" value="P:cytokine-mediated signaling pathway"/>
    <property type="evidence" value="ECO:0007669"/>
    <property type="project" value="TreeGrafter"/>
</dbReference>
<dbReference type="SMART" id="SM00125">
    <property type="entry name" value="IL1"/>
    <property type="match status" value="1"/>
</dbReference>
<sequence>MTTEEQNVDSEAELSVVKPWLRYIQDLSNRVWVLQNQILTVVPRKERTVPVTITLLPCKHLETLEKDRGKPMYLGVKEPSSCLFCTKNGEQPVLQLKDHNIMDLYNKNEPVKPFLFYHNESARTSTFESVAFPGWFIGVCSNGGCPLFLTKELGQAFVTDFELTEVH</sequence>
<protein>
    <recommendedName>
        <fullName evidence="4">Interleukin-1</fullName>
    </recommendedName>
</protein>
<evidence type="ECO:0000313" key="5">
    <source>
        <dbReference type="RefSeq" id="XP_020007115.1"/>
    </source>
</evidence>
<dbReference type="CTD" id="27179"/>
<dbReference type="GO" id="GO:0071222">
    <property type="term" value="P:cellular response to lipopolysaccharide"/>
    <property type="evidence" value="ECO:0007669"/>
    <property type="project" value="TreeGrafter"/>
</dbReference>
<comment type="subcellular location">
    <subcellularLocation>
        <location evidence="1 4">Secreted</location>
    </subcellularLocation>
</comment>
<keyword evidence="3 4" id="KW-0964">Secreted</keyword>
<dbReference type="CDD" id="cd23300">
    <property type="entry name" value="beta-trefoil_IL36"/>
    <property type="match status" value="1"/>
</dbReference>
<dbReference type="GO" id="GO:0010628">
    <property type="term" value="P:positive regulation of gene expression"/>
    <property type="evidence" value="ECO:0007669"/>
    <property type="project" value="TreeGrafter"/>
</dbReference>
<dbReference type="Gene3D" id="2.80.10.50">
    <property type="match status" value="1"/>
</dbReference>
<dbReference type="GO" id="GO:0002437">
    <property type="term" value="P:inflammatory response to antigenic stimulus"/>
    <property type="evidence" value="ECO:0007669"/>
    <property type="project" value="TreeGrafter"/>
</dbReference>
<dbReference type="GO" id="GO:0005125">
    <property type="term" value="F:cytokine activity"/>
    <property type="evidence" value="ECO:0007669"/>
    <property type="project" value="UniProtKB-UniRule"/>
</dbReference>
<evidence type="ECO:0000256" key="1">
    <source>
        <dbReference type="ARBA" id="ARBA00004613"/>
    </source>
</evidence>
<accession>A0A8B7TP34</accession>
<dbReference type="InterPro" id="IPR008996">
    <property type="entry name" value="IL1/FGF"/>
</dbReference>
<dbReference type="OrthoDB" id="9449069at2759"/>
<dbReference type="AlphaFoldDB" id="A0A8B7TP34"/>
<dbReference type="InterPro" id="IPR003297">
    <property type="entry name" value="IL-1RA/IL-36"/>
</dbReference>
<comment type="similarity">
    <text evidence="2 4">Belongs to the IL-1 family.</text>
</comment>
<dbReference type="FunFam" id="2.80.10.50:FF:000013">
    <property type="entry name" value="Interleukin-1"/>
    <property type="match status" value="1"/>
</dbReference>
<dbReference type="GO" id="GO:0005149">
    <property type="term" value="F:interleukin-1 receptor binding"/>
    <property type="evidence" value="ECO:0007669"/>
    <property type="project" value="UniProtKB-UniRule"/>
</dbReference>
<dbReference type="PANTHER" id="PTHR10078:SF25">
    <property type="entry name" value="INTERLEUKIN-36 ALPHA"/>
    <property type="match status" value="1"/>
</dbReference>
<dbReference type="KEGG" id="ccan:109674593"/>
<reference evidence="5" key="1">
    <citation type="submission" date="2025-08" db="UniProtKB">
        <authorList>
            <consortium name="RefSeq"/>
        </authorList>
    </citation>
    <scope>IDENTIFICATION</scope>
    <source>
        <tissue evidence="5">Leukocyte</tissue>
    </source>
</reference>
<evidence type="ECO:0000256" key="3">
    <source>
        <dbReference type="ARBA" id="ARBA00022525"/>
    </source>
</evidence>
<dbReference type="RefSeq" id="XP_020007115.1">
    <property type="nucleotide sequence ID" value="XM_020151526.1"/>
</dbReference>